<reference evidence="7 8" key="1">
    <citation type="submission" date="2017-09" db="EMBL/GenBank/DDBJ databases">
        <title>Genomic, metabolic, and phenotypic characteristics of bacterial isolates from the natural microbiome of the model nematode Caenorhabditis elegans.</title>
        <authorList>
            <person name="Zimmermann J."/>
            <person name="Obeng N."/>
            <person name="Yang W."/>
            <person name="Obeng O."/>
            <person name="Kissoyan K."/>
            <person name="Pees B."/>
            <person name="Dirksen P."/>
            <person name="Hoppner M."/>
            <person name="Franke A."/>
            <person name="Rosenstiel P."/>
            <person name="Leippe M."/>
            <person name="Dierking K."/>
            <person name="Kaleta C."/>
            <person name="Schulenburg H."/>
        </authorList>
    </citation>
    <scope>NUCLEOTIDE SEQUENCE [LARGE SCALE GENOMIC DNA]</scope>
    <source>
        <strain evidence="7 8">MYb73</strain>
    </source>
</reference>
<feature type="domain" description="ABC transporter" evidence="6">
    <location>
        <begin position="22"/>
        <end position="255"/>
    </location>
</feature>
<gene>
    <name evidence="7" type="ORF">CLM73_17730</name>
</gene>
<dbReference type="PROSITE" id="PS50893">
    <property type="entry name" value="ABC_TRANSPORTER_2"/>
    <property type="match status" value="2"/>
</dbReference>
<keyword evidence="2" id="KW-0677">Repeat</keyword>
<dbReference type="Proteomes" id="UP000239477">
    <property type="component" value="Chromosome"/>
</dbReference>
<dbReference type="Gene3D" id="3.40.50.300">
    <property type="entry name" value="P-loop containing nucleotide triphosphate hydrolases"/>
    <property type="match status" value="2"/>
</dbReference>
<evidence type="ECO:0000256" key="2">
    <source>
        <dbReference type="ARBA" id="ARBA00022737"/>
    </source>
</evidence>
<organism evidence="7 8">
    <name type="scientific">Achromobacter spanius</name>
    <dbReference type="NCBI Taxonomy" id="217203"/>
    <lineage>
        <taxon>Bacteria</taxon>
        <taxon>Pseudomonadati</taxon>
        <taxon>Pseudomonadota</taxon>
        <taxon>Betaproteobacteria</taxon>
        <taxon>Burkholderiales</taxon>
        <taxon>Alcaligenaceae</taxon>
        <taxon>Achromobacter</taxon>
    </lineage>
</organism>
<name>A0A2S0I9T3_9BURK</name>
<evidence type="ECO:0000256" key="4">
    <source>
        <dbReference type="ARBA" id="ARBA00022840"/>
    </source>
</evidence>
<feature type="region of interest" description="Disordered" evidence="5">
    <location>
        <begin position="1"/>
        <end position="20"/>
    </location>
</feature>
<dbReference type="OrthoDB" id="9762051at2"/>
<dbReference type="RefSeq" id="WP_105239556.1">
    <property type="nucleotide sequence ID" value="NZ_CP023270.1"/>
</dbReference>
<dbReference type="SUPFAM" id="SSF52540">
    <property type="entry name" value="P-loop containing nucleoside triphosphate hydrolases"/>
    <property type="match status" value="2"/>
</dbReference>
<dbReference type="GO" id="GO:0005524">
    <property type="term" value="F:ATP binding"/>
    <property type="evidence" value="ECO:0007669"/>
    <property type="project" value="UniProtKB-KW"/>
</dbReference>
<dbReference type="CDD" id="cd03221">
    <property type="entry name" value="ABCF_EF-3"/>
    <property type="match status" value="2"/>
</dbReference>
<protein>
    <submittedName>
        <fullName evidence="7">ABC transporter</fullName>
    </submittedName>
</protein>
<dbReference type="PANTHER" id="PTHR19211">
    <property type="entry name" value="ATP-BINDING TRANSPORT PROTEIN-RELATED"/>
    <property type="match status" value="1"/>
</dbReference>
<dbReference type="InterPro" id="IPR050611">
    <property type="entry name" value="ABCF"/>
</dbReference>
<evidence type="ECO:0000256" key="3">
    <source>
        <dbReference type="ARBA" id="ARBA00022741"/>
    </source>
</evidence>
<keyword evidence="1" id="KW-1003">Cell membrane</keyword>
<keyword evidence="4" id="KW-0067">ATP-binding</keyword>
<dbReference type="AlphaFoldDB" id="A0A2S0I9T3"/>
<evidence type="ECO:0000313" key="7">
    <source>
        <dbReference type="EMBL" id="AVJ28800.1"/>
    </source>
</evidence>
<keyword evidence="1" id="KW-0472">Membrane</keyword>
<accession>A0A2S0I9T3</accession>
<proteinExistence type="predicted"/>
<dbReference type="PANTHER" id="PTHR19211:SF6">
    <property type="entry name" value="BLL7188 PROTEIN"/>
    <property type="match status" value="1"/>
</dbReference>
<dbReference type="EMBL" id="CP023270">
    <property type="protein sequence ID" value="AVJ28800.1"/>
    <property type="molecule type" value="Genomic_DNA"/>
</dbReference>
<dbReference type="GO" id="GO:0016887">
    <property type="term" value="F:ATP hydrolysis activity"/>
    <property type="evidence" value="ECO:0007669"/>
    <property type="project" value="InterPro"/>
</dbReference>
<dbReference type="InterPro" id="IPR027417">
    <property type="entry name" value="P-loop_NTPase"/>
</dbReference>
<evidence type="ECO:0000313" key="8">
    <source>
        <dbReference type="Proteomes" id="UP000239477"/>
    </source>
</evidence>
<dbReference type="Pfam" id="PF00005">
    <property type="entry name" value="ABC_tran"/>
    <property type="match status" value="2"/>
</dbReference>
<feature type="domain" description="ABC transporter" evidence="6">
    <location>
        <begin position="355"/>
        <end position="554"/>
    </location>
</feature>
<keyword evidence="8" id="KW-1185">Reference proteome</keyword>
<dbReference type="InterPro" id="IPR003439">
    <property type="entry name" value="ABC_transporter-like_ATP-bd"/>
</dbReference>
<evidence type="ECO:0000256" key="1">
    <source>
        <dbReference type="ARBA" id="ARBA00022475"/>
    </source>
</evidence>
<dbReference type="InterPro" id="IPR003593">
    <property type="entry name" value="AAA+_ATPase"/>
</dbReference>
<sequence>MAQSSRAPAPAHPQPQTSAPFLSLRHVSHALPDGRTLLNDVSHDFARSTRNGLIGRNGAGKSILLRLAYGDLTTQAGRIVRHGRIAYVPQEQPQSAGATLADIAGIAPILRALCNVEAGSTRQSDFDLADGHWRIRDDWTRMLADAGLPAWQPEHPASIASGGELTRVALAGALMQNPDALLLDEPSNHLDAGARRWLMNHIAAWRGGLIVVSHDRTLLDAMSCIVELDRGTLTAHAGNYTAHRANRDRLNTAHEVSLAHARTERTATLRALRQQHDALQQRNARQGRKARDANQAAILLGMKKANAEAHAGRENVRRQDTVAALDDAVRQAAAQVNQSFDIALALPETAVPQGRRVLHLENAKPPFPANRCALTLTLSGPFRLAIRGPNGCGKSTLLSMLAGELAPHEGVCDVRVPTAMLDQRACAIPEDTSLLETLHALGAALPDGELRSRLALLGLGPELVNSPAGNLSGGERLKAALACALWRRSPAQLLLLDEPTNHLDIDSVEALEEALRGYAGALVVASHDEALLKAIAPTHELVWQPAGWRLNEAPDAAT</sequence>
<evidence type="ECO:0000259" key="6">
    <source>
        <dbReference type="PROSITE" id="PS50893"/>
    </source>
</evidence>
<evidence type="ECO:0000256" key="5">
    <source>
        <dbReference type="SAM" id="MobiDB-lite"/>
    </source>
</evidence>
<keyword evidence="3" id="KW-0547">Nucleotide-binding</keyword>
<dbReference type="SMART" id="SM00382">
    <property type="entry name" value="AAA"/>
    <property type="match status" value="2"/>
</dbReference>